<keyword evidence="3" id="KW-1185">Reference proteome</keyword>
<accession>M2NDQ7</accession>
<evidence type="ECO:0000256" key="1">
    <source>
        <dbReference type="SAM" id="MobiDB-lite"/>
    </source>
</evidence>
<gene>
    <name evidence="2" type="ORF">BAUCODRAFT_435817</name>
</gene>
<dbReference type="GeneID" id="19114307"/>
<dbReference type="HOGENOM" id="CLU_885629_0_0_1"/>
<sequence>MKVPTQQNGGSRPDATGHSPPYTSTTYLPPVFPTQPLQQPRPKRKRPALDCNDDDAGFHSTLTETAKRSELALSSRRSDAVHQRWGNATHHNFLPSENESVGAQHTSLHFQAVTETIPIAIDPARRLLDKRYEIVRKLQALKTQLSNLDATHLLDSNLEPTPSLKRRRHDGTVNKNNLKTVSTASPPVRQILSHNTTNEEPQQTADDSGMVGGADNTVDASPTRPSKSAGNTTVPPSSLFLQKPDDGMQDAASSPPTRAPTARTTNDAASEATCTITYDVSTASLTYNVPAEAISNQEIINAHTDDCSCSDAGL</sequence>
<feature type="compositionally biased region" description="Polar residues" evidence="1">
    <location>
        <begin position="218"/>
        <end position="240"/>
    </location>
</feature>
<evidence type="ECO:0000313" key="3">
    <source>
        <dbReference type="Proteomes" id="UP000011761"/>
    </source>
</evidence>
<feature type="compositionally biased region" description="Polar residues" evidence="1">
    <location>
        <begin position="1"/>
        <end position="10"/>
    </location>
</feature>
<feature type="compositionally biased region" description="Low complexity" evidence="1">
    <location>
        <begin position="251"/>
        <end position="265"/>
    </location>
</feature>
<reference evidence="2 3" key="1">
    <citation type="journal article" date="2012" name="PLoS Pathog.">
        <title>Diverse lifestyles and strategies of plant pathogenesis encoded in the genomes of eighteen Dothideomycetes fungi.</title>
        <authorList>
            <person name="Ohm R.A."/>
            <person name="Feau N."/>
            <person name="Henrissat B."/>
            <person name="Schoch C.L."/>
            <person name="Horwitz B.A."/>
            <person name="Barry K.W."/>
            <person name="Condon B.J."/>
            <person name="Copeland A.C."/>
            <person name="Dhillon B."/>
            <person name="Glaser F."/>
            <person name="Hesse C.N."/>
            <person name="Kosti I."/>
            <person name="LaButti K."/>
            <person name="Lindquist E.A."/>
            <person name="Lucas S."/>
            <person name="Salamov A.A."/>
            <person name="Bradshaw R.E."/>
            <person name="Ciuffetti L."/>
            <person name="Hamelin R.C."/>
            <person name="Kema G.H.J."/>
            <person name="Lawrence C."/>
            <person name="Scott J.A."/>
            <person name="Spatafora J.W."/>
            <person name="Turgeon B.G."/>
            <person name="de Wit P.J.G.M."/>
            <person name="Zhong S."/>
            <person name="Goodwin S.B."/>
            <person name="Grigoriev I.V."/>
        </authorList>
    </citation>
    <scope>NUCLEOTIDE SEQUENCE [LARGE SCALE GENOMIC DNA]</scope>
    <source>
        <strain evidence="2 3">UAMH 10762</strain>
    </source>
</reference>
<dbReference type="RefSeq" id="XP_007675607.1">
    <property type="nucleotide sequence ID" value="XM_007677417.1"/>
</dbReference>
<proteinExistence type="predicted"/>
<feature type="region of interest" description="Disordered" evidence="1">
    <location>
        <begin position="1"/>
        <end position="59"/>
    </location>
</feature>
<evidence type="ECO:0000313" key="2">
    <source>
        <dbReference type="EMBL" id="EMC97025.1"/>
    </source>
</evidence>
<dbReference type="AlphaFoldDB" id="M2NDQ7"/>
<dbReference type="Proteomes" id="UP000011761">
    <property type="component" value="Unassembled WGS sequence"/>
</dbReference>
<dbReference type="KEGG" id="bcom:BAUCODRAFT_435817"/>
<feature type="compositionally biased region" description="Low complexity" evidence="1">
    <location>
        <begin position="19"/>
        <end position="40"/>
    </location>
</feature>
<feature type="compositionally biased region" description="Polar residues" evidence="1">
    <location>
        <begin position="192"/>
        <end position="206"/>
    </location>
</feature>
<name>M2NDQ7_BAUPA</name>
<feature type="region of interest" description="Disordered" evidence="1">
    <location>
        <begin position="155"/>
        <end position="268"/>
    </location>
</feature>
<dbReference type="EMBL" id="KB445554">
    <property type="protein sequence ID" value="EMC97025.1"/>
    <property type="molecule type" value="Genomic_DNA"/>
</dbReference>
<organism evidence="2 3">
    <name type="scientific">Baudoinia panamericana (strain UAMH 10762)</name>
    <name type="common">Angels' share fungus</name>
    <name type="synonym">Baudoinia compniacensis (strain UAMH 10762)</name>
    <dbReference type="NCBI Taxonomy" id="717646"/>
    <lineage>
        <taxon>Eukaryota</taxon>
        <taxon>Fungi</taxon>
        <taxon>Dikarya</taxon>
        <taxon>Ascomycota</taxon>
        <taxon>Pezizomycotina</taxon>
        <taxon>Dothideomycetes</taxon>
        <taxon>Dothideomycetidae</taxon>
        <taxon>Mycosphaerellales</taxon>
        <taxon>Teratosphaeriaceae</taxon>
        <taxon>Baudoinia</taxon>
    </lineage>
</organism>
<protein>
    <submittedName>
        <fullName evidence="2">Uncharacterized protein</fullName>
    </submittedName>
</protein>
<feature type="compositionally biased region" description="Polar residues" evidence="1">
    <location>
        <begin position="173"/>
        <end position="185"/>
    </location>
</feature>